<dbReference type="AlphaFoldDB" id="A0A8K0STK9"/>
<dbReference type="InterPro" id="IPR016195">
    <property type="entry name" value="Pol/histidinol_Pase-like"/>
</dbReference>
<dbReference type="GO" id="GO:0008033">
    <property type="term" value="P:tRNA processing"/>
    <property type="evidence" value="ECO:0007669"/>
    <property type="project" value="UniProtKB-KW"/>
</dbReference>
<feature type="compositionally biased region" description="Polar residues" evidence="4">
    <location>
        <begin position="132"/>
        <end position="141"/>
    </location>
</feature>
<evidence type="ECO:0000313" key="5">
    <source>
        <dbReference type="EMBL" id="KAH7321375.1"/>
    </source>
</evidence>
<comment type="similarity">
    <text evidence="2">Belongs to the eukaryotic/archaeal RNase P protein component 3 family.</text>
</comment>
<dbReference type="InterPro" id="IPR002738">
    <property type="entry name" value="RNase_P_p30"/>
</dbReference>
<dbReference type="Pfam" id="PF01876">
    <property type="entry name" value="RNase_P_p30"/>
    <property type="match status" value="1"/>
</dbReference>
<dbReference type="PANTHER" id="PTHR13031:SF0">
    <property type="entry name" value="RIBONUCLEASE P PROTEIN SUBUNIT P30"/>
    <property type="match status" value="1"/>
</dbReference>
<name>A0A8K0STK9_9HYPO</name>
<dbReference type="SUPFAM" id="SSF89550">
    <property type="entry name" value="PHP domain-like"/>
    <property type="match status" value="1"/>
</dbReference>
<proteinExistence type="inferred from homology"/>
<sequence>MAAVARGLRFEICYAQALAADPRGRATFIANATNLIRATRGRGIILSSEASSALALRAPADVVNLLAVWGLGNDKGMDGLRSIPRSVVVNEGIKRNGFRGVIQVIEAAKKPLSPPDQEPGGKNNQKRKNASQDDGTSTISKRQMKKMRLAARAGAEASKK</sequence>
<keyword evidence="6" id="KW-1185">Reference proteome</keyword>
<dbReference type="Proteomes" id="UP000813444">
    <property type="component" value="Unassembled WGS sequence"/>
</dbReference>
<evidence type="ECO:0000313" key="6">
    <source>
        <dbReference type="Proteomes" id="UP000813444"/>
    </source>
</evidence>
<dbReference type="GO" id="GO:0005655">
    <property type="term" value="C:nucleolar ribonuclease P complex"/>
    <property type="evidence" value="ECO:0007669"/>
    <property type="project" value="TreeGrafter"/>
</dbReference>
<organism evidence="5 6">
    <name type="scientific">Stachybotrys elegans</name>
    <dbReference type="NCBI Taxonomy" id="80388"/>
    <lineage>
        <taxon>Eukaryota</taxon>
        <taxon>Fungi</taxon>
        <taxon>Dikarya</taxon>
        <taxon>Ascomycota</taxon>
        <taxon>Pezizomycotina</taxon>
        <taxon>Sordariomycetes</taxon>
        <taxon>Hypocreomycetidae</taxon>
        <taxon>Hypocreales</taxon>
        <taxon>Stachybotryaceae</taxon>
        <taxon>Stachybotrys</taxon>
    </lineage>
</organism>
<evidence type="ECO:0000256" key="1">
    <source>
        <dbReference type="ARBA" id="ARBA00004123"/>
    </source>
</evidence>
<comment type="subcellular location">
    <subcellularLocation>
        <location evidence="1">Nucleus</location>
    </subcellularLocation>
</comment>
<protein>
    <submittedName>
        <fullName evidence="5">RNase P subunit p30-domain-containing protein</fullName>
    </submittedName>
</protein>
<reference evidence="5" key="1">
    <citation type="journal article" date="2021" name="Nat. Commun.">
        <title>Genetic determinants of endophytism in the Arabidopsis root mycobiome.</title>
        <authorList>
            <person name="Mesny F."/>
            <person name="Miyauchi S."/>
            <person name="Thiergart T."/>
            <person name="Pickel B."/>
            <person name="Atanasova L."/>
            <person name="Karlsson M."/>
            <person name="Huettel B."/>
            <person name="Barry K.W."/>
            <person name="Haridas S."/>
            <person name="Chen C."/>
            <person name="Bauer D."/>
            <person name="Andreopoulos W."/>
            <person name="Pangilinan J."/>
            <person name="LaButti K."/>
            <person name="Riley R."/>
            <person name="Lipzen A."/>
            <person name="Clum A."/>
            <person name="Drula E."/>
            <person name="Henrissat B."/>
            <person name="Kohler A."/>
            <person name="Grigoriev I.V."/>
            <person name="Martin F.M."/>
            <person name="Hacquard S."/>
        </authorList>
    </citation>
    <scope>NUCLEOTIDE SEQUENCE</scope>
    <source>
        <strain evidence="5">MPI-CAGE-CH-0235</strain>
    </source>
</reference>
<dbReference type="PANTHER" id="PTHR13031">
    <property type="entry name" value="RIBONUCLEASE P SUBUNIT P30"/>
    <property type="match status" value="1"/>
</dbReference>
<comment type="caution">
    <text evidence="5">The sequence shown here is derived from an EMBL/GenBank/DDBJ whole genome shotgun (WGS) entry which is preliminary data.</text>
</comment>
<evidence type="ECO:0000256" key="3">
    <source>
        <dbReference type="ARBA" id="ARBA00022694"/>
    </source>
</evidence>
<evidence type="ECO:0000256" key="4">
    <source>
        <dbReference type="SAM" id="MobiDB-lite"/>
    </source>
</evidence>
<dbReference type="EMBL" id="JAGPNK010000005">
    <property type="protein sequence ID" value="KAH7321375.1"/>
    <property type="molecule type" value="Genomic_DNA"/>
</dbReference>
<keyword evidence="3" id="KW-0819">tRNA processing</keyword>
<accession>A0A8K0STK9</accession>
<dbReference type="GO" id="GO:0003723">
    <property type="term" value="F:RNA binding"/>
    <property type="evidence" value="ECO:0007669"/>
    <property type="project" value="TreeGrafter"/>
</dbReference>
<gene>
    <name evidence="5" type="ORF">B0I35DRAFT_429213</name>
</gene>
<evidence type="ECO:0000256" key="2">
    <source>
        <dbReference type="ARBA" id="ARBA00007331"/>
    </source>
</evidence>
<dbReference type="Gene3D" id="3.20.20.140">
    <property type="entry name" value="Metal-dependent hydrolases"/>
    <property type="match status" value="1"/>
</dbReference>
<feature type="region of interest" description="Disordered" evidence="4">
    <location>
        <begin position="108"/>
        <end position="160"/>
    </location>
</feature>
<dbReference type="OrthoDB" id="17948at2759"/>